<comment type="subcellular location">
    <subcellularLocation>
        <location evidence="1">Cell membrane</location>
        <topology evidence="1">Lipid-anchor</topology>
        <topology evidence="1">GPI-anchor</topology>
    </subcellularLocation>
</comment>
<dbReference type="PANTHER" id="PTHR31044:SF47">
    <property type="entry name" value="CARBOHYDRATE-BINDING X8 DOMAIN SUPERFAMILY PROTEIN"/>
    <property type="match status" value="1"/>
</dbReference>
<dbReference type="GO" id="GO:0005886">
    <property type="term" value="C:plasma membrane"/>
    <property type="evidence" value="ECO:0007669"/>
    <property type="project" value="UniProtKB-SubCell"/>
</dbReference>
<evidence type="ECO:0000256" key="5">
    <source>
        <dbReference type="ARBA" id="ARBA00023136"/>
    </source>
</evidence>
<reference evidence="10" key="1">
    <citation type="journal article" date="2013" name="J. Plant Res.">
        <title>Effect of fungi and light on seed germination of three Opuntia species from semiarid lands of central Mexico.</title>
        <authorList>
            <person name="Delgado-Sanchez P."/>
            <person name="Jimenez-Bremont J.F."/>
            <person name="Guerrero-Gonzalez Mde L."/>
            <person name="Flores J."/>
        </authorList>
    </citation>
    <scope>NUCLEOTIDE SEQUENCE</scope>
    <source>
        <tissue evidence="10">Cladode</tissue>
    </source>
</reference>
<dbReference type="PANTHER" id="PTHR31044">
    <property type="entry name" value="BETA-1,3 GLUCANASE"/>
    <property type="match status" value="1"/>
</dbReference>
<sequence length="219" mass="22701">MMVGRVMNMKMMRMRMRMMLIIASIGIIGIGVGVGRVEGMWCVARSDASEEALQRGLDYACAAGADCVPIQENGMCYLPNTLQAHASYAFNSYYQRSNMAPASCDFSGIATLAKTDPSYGSCVYPASPSTAGAGGITSTTGATPTTNPNSFGGASPMTPATTSPTSIYGGVAGGINPTNMGPPIPTITDSKAPRPHSTATTLLLLMHTLCFVLPSLAVV</sequence>
<dbReference type="GO" id="GO:0098552">
    <property type="term" value="C:side of membrane"/>
    <property type="evidence" value="ECO:0007669"/>
    <property type="project" value="UniProtKB-KW"/>
</dbReference>
<dbReference type="EMBL" id="GISG01123777">
    <property type="protein sequence ID" value="MBA4641370.1"/>
    <property type="molecule type" value="Transcribed_RNA"/>
</dbReference>
<dbReference type="SMART" id="SM00768">
    <property type="entry name" value="X8"/>
    <property type="match status" value="1"/>
</dbReference>
<dbReference type="EC" id="2.7.7.6" evidence="10"/>
<evidence type="ECO:0000256" key="7">
    <source>
        <dbReference type="ARBA" id="ARBA00023180"/>
    </source>
</evidence>
<dbReference type="GO" id="GO:0009506">
    <property type="term" value="C:plasmodesma"/>
    <property type="evidence" value="ECO:0007669"/>
    <property type="project" value="UniProtKB-ARBA"/>
</dbReference>
<dbReference type="Gene3D" id="1.20.58.1040">
    <property type="match status" value="1"/>
</dbReference>
<evidence type="ECO:0000256" key="8">
    <source>
        <dbReference type="ARBA" id="ARBA00023288"/>
    </source>
</evidence>
<dbReference type="GO" id="GO:0000428">
    <property type="term" value="C:DNA-directed RNA polymerase complex"/>
    <property type="evidence" value="ECO:0007669"/>
    <property type="project" value="UniProtKB-KW"/>
</dbReference>
<keyword evidence="10" id="KW-0548">Nucleotidyltransferase</keyword>
<organism evidence="10">
    <name type="scientific">Opuntia streptacantha</name>
    <name type="common">Prickly pear cactus</name>
    <name type="synonym">Opuntia cardona</name>
    <dbReference type="NCBI Taxonomy" id="393608"/>
    <lineage>
        <taxon>Eukaryota</taxon>
        <taxon>Viridiplantae</taxon>
        <taxon>Streptophyta</taxon>
        <taxon>Embryophyta</taxon>
        <taxon>Tracheophyta</taxon>
        <taxon>Spermatophyta</taxon>
        <taxon>Magnoliopsida</taxon>
        <taxon>eudicotyledons</taxon>
        <taxon>Gunneridae</taxon>
        <taxon>Pentapetalae</taxon>
        <taxon>Caryophyllales</taxon>
        <taxon>Cactineae</taxon>
        <taxon>Cactaceae</taxon>
        <taxon>Opuntioideae</taxon>
        <taxon>Opuntia</taxon>
    </lineage>
</organism>
<dbReference type="GO" id="GO:0003899">
    <property type="term" value="F:DNA-directed RNA polymerase activity"/>
    <property type="evidence" value="ECO:0007669"/>
    <property type="project" value="UniProtKB-EC"/>
</dbReference>
<keyword evidence="2" id="KW-1003">Cell membrane</keyword>
<keyword evidence="7" id="KW-0325">Glycoprotein</keyword>
<protein>
    <submittedName>
        <fullName evidence="10">DNA-directed RNA polymerase</fullName>
        <ecNumber evidence="10">2.7.7.6</ecNumber>
    </submittedName>
</protein>
<dbReference type="FunFam" id="1.20.58.1040:FF:000001">
    <property type="entry name" value="Glucan endo-1,3-beta-glucosidase 4"/>
    <property type="match status" value="1"/>
</dbReference>
<dbReference type="Pfam" id="PF07983">
    <property type="entry name" value="X8"/>
    <property type="match status" value="1"/>
</dbReference>
<accession>A0A7C8ZG48</accession>
<evidence type="ECO:0000256" key="2">
    <source>
        <dbReference type="ARBA" id="ARBA00022475"/>
    </source>
</evidence>
<keyword evidence="10" id="KW-0808">Transferase</keyword>
<keyword evidence="6" id="KW-1015">Disulfide bond</keyword>
<keyword evidence="4" id="KW-0732">Signal</keyword>
<evidence type="ECO:0000259" key="9">
    <source>
        <dbReference type="SMART" id="SM00768"/>
    </source>
</evidence>
<keyword evidence="10" id="KW-0240">DNA-directed RNA polymerase</keyword>
<dbReference type="InterPro" id="IPR044788">
    <property type="entry name" value="X8_dom_prot"/>
</dbReference>
<evidence type="ECO:0000256" key="4">
    <source>
        <dbReference type="ARBA" id="ARBA00022729"/>
    </source>
</evidence>
<keyword evidence="8" id="KW-0449">Lipoprotein</keyword>
<evidence type="ECO:0000256" key="3">
    <source>
        <dbReference type="ARBA" id="ARBA00022622"/>
    </source>
</evidence>
<feature type="domain" description="X8" evidence="9">
    <location>
        <begin position="40"/>
        <end position="124"/>
    </location>
</feature>
<keyword evidence="5" id="KW-0472">Membrane</keyword>
<evidence type="ECO:0000313" key="10">
    <source>
        <dbReference type="EMBL" id="MBA4641370.1"/>
    </source>
</evidence>
<dbReference type="InterPro" id="IPR012946">
    <property type="entry name" value="X8"/>
</dbReference>
<proteinExistence type="predicted"/>
<reference evidence="10" key="2">
    <citation type="submission" date="2020-07" db="EMBL/GenBank/DDBJ databases">
        <authorList>
            <person name="Vera ALvarez R."/>
            <person name="Arias-Moreno D.M."/>
            <person name="Jimenez-Jacinto V."/>
            <person name="Jimenez-Bremont J.F."/>
            <person name="Swaminathan K."/>
            <person name="Moose S.P."/>
            <person name="Guerrero-Gonzalez M.L."/>
            <person name="Marino-Ramirez L."/>
            <person name="Landsman D."/>
            <person name="Rodriguez-Kessler M."/>
            <person name="Delgado-Sanchez P."/>
        </authorList>
    </citation>
    <scope>NUCLEOTIDE SEQUENCE</scope>
    <source>
        <tissue evidence="10">Cladode</tissue>
    </source>
</reference>
<evidence type="ECO:0000256" key="1">
    <source>
        <dbReference type="ARBA" id="ARBA00004609"/>
    </source>
</evidence>
<dbReference type="AlphaFoldDB" id="A0A7C8ZG48"/>
<keyword evidence="10" id="KW-0804">Transcription</keyword>
<evidence type="ECO:0000256" key="6">
    <source>
        <dbReference type="ARBA" id="ARBA00023157"/>
    </source>
</evidence>
<name>A0A7C8ZG48_OPUST</name>
<keyword evidence="3" id="KW-0336">GPI-anchor</keyword>